<comment type="catalytic activity">
    <reaction evidence="16 17">
        <text>epoxyqueuosine(34) in tRNA + AH2 = queuosine(34) in tRNA + A + H2O</text>
        <dbReference type="Rhea" id="RHEA:32159"/>
        <dbReference type="Rhea" id="RHEA-COMP:18571"/>
        <dbReference type="Rhea" id="RHEA-COMP:18582"/>
        <dbReference type="ChEBI" id="CHEBI:13193"/>
        <dbReference type="ChEBI" id="CHEBI:15377"/>
        <dbReference type="ChEBI" id="CHEBI:17499"/>
        <dbReference type="ChEBI" id="CHEBI:194431"/>
        <dbReference type="ChEBI" id="CHEBI:194443"/>
        <dbReference type="EC" id="1.17.99.6"/>
    </reaction>
</comment>
<feature type="disulfide bond" description="Redox-active" evidence="17">
    <location>
        <begin position="168"/>
        <end position="170"/>
    </location>
</feature>
<evidence type="ECO:0000256" key="9">
    <source>
        <dbReference type="ARBA" id="ARBA00022785"/>
    </source>
</evidence>
<keyword evidence="13 17" id="KW-1015">Disulfide bond</keyword>
<accession>A0A1H8U608</accession>
<dbReference type="GO" id="GO:0008616">
    <property type="term" value="P:tRNA queuosine(34) biosynthetic process"/>
    <property type="evidence" value="ECO:0007669"/>
    <property type="project" value="UniProtKB-UniRule"/>
</dbReference>
<dbReference type="GO" id="GO:0052693">
    <property type="term" value="F:epoxyqueuosine reductase activity"/>
    <property type="evidence" value="ECO:0007669"/>
    <property type="project" value="UniProtKB-UniRule"/>
</dbReference>
<dbReference type="Proteomes" id="UP000182975">
    <property type="component" value="Unassembled WGS sequence"/>
</dbReference>
<dbReference type="OrthoDB" id="9801033at2"/>
<evidence type="ECO:0000256" key="17">
    <source>
        <dbReference type="HAMAP-Rule" id="MF_02089"/>
    </source>
</evidence>
<keyword evidence="20" id="KW-1185">Reference proteome</keyword>
<dbReference type="EC" id="1.17.99.6" evidence="4 17"/>
<dbReference type="GO" id="GO:0046872">
    <property type="term" value="F:metal ion binding"/>
    <property type="evidence" value="ECO:0007669"/>
    <property type="project" value="UniProtKB-KW"/>
</dbReference>
<comment type="function">
    <text evidence="1 17">Catalyzes the conversion of epoxyqueuosine (oQ) to queuosine (Q), which is a hypermodified base found in the wobble positions of tRNA(Asp), tRNA(Asn), tRNA(His) and tRNA(Tyr).</text>
</comment>
<organism evidence="19 20">
    <name type="scientific">Denitrobacterium detoxificans</name>
    <dbReference type="NCBI Taxonomy" id="79604"/>
    <lineage>
        <taxon>Bacteria</taxon>
        <taxon>Bacillati</taxon>
        <taxon>Actinomycetota</taxon>
        <taxon>Coriobacteriia</taxon>
        <taxon>Eggerthellales</taxon>
        <taxon>Eggerthellaceae</taxon>
        <taxon>Denitrobacterium</taxon>
    </lineage>
</organism>
<evidence type="ECO:0000256" key="15">
    <source>
        <dbReference type="ARBA" id="ARBA00031446"/>
    </source>
</evidence>
<keyword evidence="12 17" id="KW-0411">Iron-sulfur</keyword>
<feature type="region of interest" description="Disordered" evidence="18">
    <location>
        <begin position="185"/>
        <end position="257"/>
    </location>
</feature>
<dbReference type="PANTHER" id="PTHR36701">
    <property type="entry name" value="EPOXYQUEUOSINE REDUCTASE QUEH"/>
    <property type="match status" value="1"/>
</dbReference>
<evidence type="ECO:0000256" key="12">
    <source>
        <dbReference type="ARBA" id="ARBA00023014"/>
    </source>
</evidence>
<evidence type="ECO:0000256" key="3">
    <source>
        <dbReference type="ARBA" id="ARBA00008207"/>
    </source>
</evidence>
<dbReference type="AlphaFoldDB" id="A0A1H8U608"/>
<evidence type="ECO:0000256" key="16">
    <source>
        <dbReference type="ARBA" id="ARBA00047415"/>
    </source>
</evidence>
<feature type="binding site" evidence="17">
    <location>
        <position position="88"/>
    </location>
    <ligand>
        <name>[4Fe-4S] cluster</name>
        <dbReference type="ChEBI" id="CHEBI:49883"/>
    </ligand>
</feature>
<reference evidence="20" key="1">
    <citation type="submission" date="2016-10" db="EMBL/GenBank/DDBJ databases">
        <authorList>
            <person name="Varghese N."/>
        </authorList>
    </citation>
    <scope>NUCLEOTIDE SEQUENCE [LARGE SCALE GENOMIC DNA]</scope>
    <source>
        <strain evidence="20">DSM 21843</strain>
    </source>
</reference>
<keyword evidence="8 17" id="KW-0479">Metal-binding</keyword>
<evidence type="ECO:0000256" key="6">
    <source>
        <dbReference type="ARBA" id="ARBA00022485"/>
    </source>
</evidence>
<comment type="similarity">
    <text evidence="3 17">Belongs to the QueH family.</text>
</comment>
<dbReference type="HAMAP" id="MF_02089">
    <property type="entry name" value="QueH"/>
    <property type="match status" value="1"/>
</dbReference>
<feature type="compositionally biased region" description="Basic and acidic residues" evidence="18">
    <location>
        <begin position="191"/>
        <end position="217"/>
    </location>
</feature>
<feature type="binding site" evidence="17">
    <location>
        <position position="8"/>
    </location>
    <ligand>
        <name>[4Fe-4S] cluster</name>
        <dbReference type="ChEBI" id="CHEBI:49883"/>
    </ligand>
</feature>
<protein>
    <recommendedName>
        <fullName evidence="5 17">Epoxyqueuosine reductase QueH</fullName>
        <ecNumber evidence="4 17">1.17.99.6</ecNumber>
    </recommendedName>
    <alternativeName>
        <fullName evidence="15 17">Queuosine biosynthesis protein QueH</fullName>
    </alternativeName>
</protein>
<dbReference type="EMBL" id="FOEC01000015">
    <property type="protein sequence ID" value="SEO98273.1"/>
    <property type="molecule type" value="Genomic_DNA"/>
</dbReference>
<feature type="compositionally biased region" description="Low complexity" evidence="18">
    <location>
        <begin position="224"/>
        <end position="240"/>
    </location>
</feature>
<evidence type="ECO:0000256" key="7">
    <source>
        <dbReference type="ARBA" id="ARBA00022694"/>
    </source>
</evidence>
<evidence type="ECO:0000256" key="5">
    <source>
        <dbReference type="ARBA" id="ARBA00016895"/>
    </source>
</evidence>
<evidence type="ECO:0000256" key="8">
    <source>
        <dbReference type="ARBA" id="ARBA00022723"/>
    </source>
</evidence>
<name>A0A1H8U608_9ACTN</name>
<keyword evidence="7 17" id="KW-0819">tRNA processing</keyword>
<feature type="binding site" evidence="17">
    <location>
        <position position="9"/>
    </location>
    <ligand>
        <name>[4Fe-4S] cluster</name>
        <dbReference type="ChEBI" id="CHEBI:49883"/>
    </ligand>
</feature>
<feature type="binding site" evidence="17">
    <location>
        <position position="91"/>
    </location>
    <ligand>
        <name>[4Fe-4S] cluster</name>
        <dbReference type="ChEBI" id="CHEBI:49883"/>
    </ligand>
</feature>
<evidence type="ECO:0000256" key="18">
    <source>
        <dbReference type="SAM" id="MobiDB-lite"/>
    </source>
</evidence>
<keyword evidence="11 17" id="KW-0408">Iron</keyword>
<evidence type="ECO:0000256" key="13">
    <source>
        <dbReference type="ARBA" id="ARBA00023157"/>
    </source>
</evidence>
<sequence length="257" mass="28991">MKLLLHACCGPCSLEPVRLLLEEGHDITIAFANSNIQPSEEYDHRLQTLLTWANEEGIPVVDFPYDPAAWHEFAGVIQLTGGPRTERCRRCYHMRLEEAAAYAATHGFEALSTTLAVSPYQLFDICHEELVDVCDRWNLTPIWQDFRPYYPEATRRSREAGMYRQNYCGCAYSKAEADAERAARKAQRARQNAEREAAEAHERAERNAKRAAYDAKQRAKKAARNAARAAAKAEAAAQAQPEHATMQHIPSEESEEA</sequence>
<evidence type="ECO:0000256" key="14">
    <source>
        <dbReference type="ARBA" id="ARBA00023284"/>
    </source>
</evidence>
<comment type="pathway">
    <text evidence="2 17">tRNA modification; tRNA-queuosine biosynthesis.</text>
</comment>
<keyword evidence="14 17" id="KW-0676">Redox-active center</keyword>
<evidence type="ECO:0000256" key="10">
    <source>
        <dbReference type="ARBA" id="ARBA00023002"/>
    </source>
</evidence>
<dbReference type="InterPro" id="IPR003828">
    <property type="entry name" value="QueH"/>
</dbReference>
<evidence type="ECO:0000313" key="19">
    <source>
        <dbReference type="EMBL" id="SEO98273.1"/>
    </source>
</evidence>
<evidence type="ECO:0000256" key="1">
    <source>
        <dbReference type="ARBA" id="ARBA00002268"/>
    </source>
</evidence>
<gene>
    <name evidence="17" type="primary">queH</name>
    <name evidence="19" type="ORF">SAMN02910314_01817</name>
</gene>
<keyword evidence="9 17" id="KW-0671">Queuosine biosynthesis</keyword>
<evidence type="ECO:0000313" key="20">
    <source>
        <dbReference type="Proteomes" id="UP000182975"/>
    </source>
</evidence>
<keyword evidence="10 17" id="KW-0560">Oxidoreductase</keyword>
<dbReference type="GO" id="GO:0051539">
    <property type="term" value="F:4 iron, 4 sulfur cluster binding"/>
    <property type="evidence" value="ECO:0007669"/>
    <property type="project" value="UniProtKB-UniRule"/>
</dbReference>
<evidence type="ECO:0000256" key="11">
    <source>
        <dbReference type="ARBA" id="ARBA00023004"/>
    </source>
</evidence>
<evidence type="ECO:0000256" key="4">
    <source>
        <dbReference type="ARBA" id="ARBA00012622"/>
    </source>
</evidence>
<dbReference type="UniPathway" id="UPA00392"/>
<dbReference type="RefSeq" id="WP_066660360.1">
    <property type="nucleotide sequence ID" value="NZ_CP011402.1"/>
</dbReference>
<dbReference type="Pfam" id="PF02677">
    <property type="entry name" value="QueH"/>
    <property type="match status" value="1"/>
</dbReference>
<proteinExistence type="inferred from homology"/>
<keyword evidence="6 17" id="KW-0004">4Fe-4S</keyword>
<dbReference type="PANTHER" id="PTHR36701:SF1">
    <property type="entry name" value="EPOXYQUEUOSINE REDUCTASE QUEH"/>
    <property type="match status" value="1"/>
</dbReference>
<evidence type="ECO:0000256" key="2">
    <source>
        <dbReference type="ARBA" id="ARBA00004691"/>
    </source>
</evidence>